<gene>
    <name evidence="1" type="ORF">OP10G_4693</name>
</gene>
<dbReference type="HOGENOM" id="CLU_1600273_0_0_0"/>
<dbReference type="Proteomes" id="UP000027982">
    <property type="component" value="Chromosome"/>
</dbReference>
<dbReference type="OrthoDB" id="9877527at2"/>
<dbReference type="EMBL" id="CP007139">
    <property type="protein sequence ID" value="AIE88061.1"/>
    <property type="molecule type" value="Genomic_DNA"/>
</dbReference>
<accession>A0A068NXC9</accession>
<dbReference type="STRING" id="661478.OP10G_4693"/>
<dbReference type="RefSeq" id="WP_025228071.1">
    <property type="nucleotide sequence ID" value="NZ_CP007139.1"/>
</dbReference>
<sequence>MELVRYRPGEAIRWLQTGAENIRRGAQAKGRAAATASAPDARAFGENIKNAAGALIDYSKGAYADLMHRQADASEYVLHDDYFDIVRGGNIKTINYDRVQSIEFTKDRAVINLEKGTSLTIKPFAHLVAGRAKVPVGWSRNGIEVPFELLIEELAARCKVEFEEKD</sequence>
<reference evidence="1 2" key="1">
    <citation type="journal article" date="2014" name="PLoS ONE">
        <title>The first complete genome sequence of the class fimbriimonadia in the phylum armatimonadetes.</title>
        <authorList>
            <person name="Hu Z.Y."/>
            <person name="Wang Y.Z."/>
            <person name="Im W.T."/>
            <person name="Wang S.Y."/>
            <person name="Zhao G.P."/>
            <person name="Zheng H.J."/>
            <person name="Quan Z.X."/>
        </authorList>
    </citation>
    <scope>NUCLEOTIDE SEQUENCE [LARGE SCALE GENOMIC DNA]</scope>
    <source>
        <strain evidence="1">Gsoil 348</strain>
    </source>
</reference>
<dbReference type="AlphaFoldDB" id="A0A068NXC9"/>
<keyword evidence="2" id="KW-1185">Reference proteome</keyword>
<organism evidence="1 2">
    <name type="scientific">Fimbriimonas ginsengisoli Gsoil 348</name>
    <dbReference type="NCBI Taxonomy" id="661478"/>
    <lineage>
        <taxon>Bacteria</taxon>
        <taxon>Bacillati</taxon>
        <taxon>Armatimonadota</taxon>
        <taxon>Fimbriimonadia</taxon>
        <taxon>Fimbriimonadales</taxon>
        <taxon>Fimbriimonadaceae</taxon>
        <taxon>Fimbriimonas</taxon>
    </lineage>
</organism>
<proteinExistence type="predicted"/>
<protein>
    <submittedName>
        <fullName evidence="1">Uncharacterized protein</fullName>
    </submittedName>
</protein>
<evidence type="ECO:0000313" key="1">
    <source>
        <dbReference type="EMBL" id="AIE88061.1"/>
    </source>
</evidence>
<dbReference type="KEGG" id="fgi:OP10G_4693"/>
<name>A0A068NXC9_FIMGI</name>
<evidence type="ECO:0000313" key="2">
    <source>
        <dbReference type="Proteomes" id="UP000027982"/>
    </source>
</evidence>